<dbReference type="InterPro" id="IPR010351">
    <property type="entry name" value="DUF943"/>
</dbReference>
<dbReference type="Proteomes" id="UP001195624">
    <property type="component" value="Unassembled WGS sequence"/>
</dbReference>
<evidence type="ECO:0008006" key="3">
    <source>
        <dbReference type="Google" id="ProtNLM"/>
    </source>
</evidence>
<proteinExistence type="predicted"/>
<evidence type="ECO:0000313" key="2">
    <source>
        <dbReference type="Proteomes" id="UP001195624"/>
    </source>
</evidence>
<evidence type="ECO:0000313" key="1">
    <source>
        <dbReference type="EMBL" id="MBP2167294.1"/>
    </source>
</evidence>
<protein>
    <recommendedName>
        <fullName evidence="3">DUF943 family protein</fullName>
    </recommendedName>
</protein>
<keyword evidence="2" id="KW-1185">Reference proteome</keyword>
<gene>
    <name evidence="1" type="ORF">J2125_000486</name>
</gene>
<reference evidence="2" key="2">
    <citation type="submission" date="2023-07" db="EMBL/GenBank/DDBJ databases">
        <title>Genome mining of underrepresented organisms for secondary metabolites.</title>
        <authorList>
            <person name="D'Agostino P.M."/>
        </authorList>
    </citation>
    <scope>NUCLEOTIDE SEQUENCE [LARGE SCALE GENOMIC DNA]</scope>
    <source>
        <strain evidence="2">WS4403</strain>
    </source>
</reference>
<reference evidence="1 2" key="1">
    <citation type="submission" date="2021-03" db="EMBL/GenBank/DDBJ databases">
        <authorList>
            <person name="D'Agostino P."/>
            <person name="Huntemann M."/>
            <person name="Clum A."/>
            <person name="Spunde A."/>
            <person name="Palaniappan K."/>
            <person name="Ritter S."/>
            <person name="Mikhailova N."/>
            <person name="Chen I.-M."/>
            <person name="Stamatis D."/>
            <person name="Reddy T."/>
            <person name="O'Malley R."/>
            <person name="Daum C."/>
            <person name="Shapiro N."/>
            <person name="Ivanova N."/>
            <person name="Kyrpides N."/>
            <person name="Woyke T."/>
        </authorList>
    </citation>
    <scope>NUCLEOTIDE SEQUENCE [LARGE SCALE GENOMIC DNA]</scope>
    <source>
        <strain evidence="1 2">WS4403</strain>
    </source>
</reference>
<name>A0ABS4P3S3_9GAMM</name>
<comment type="caution">
    <text evidence="1">The sequence shown here is derived from an EMBL/GenBank/DDBJ whole genome shotgun (WGS) entry which is preliminary data.</text>
</comment>
<dbReference type="Pfam" id="PF06092">
    <property type="entry name" value="DUF943"/>
    <property type="match status" value="1"/>
</dbReference>
<dbReference type="EMBL" id="JAGGMQ010000001">
    <property type="protein sequence ID" value="MBP2167294.1"/>
    <property type="molecule type" value="Genomic_DNA"/>
</dbReference>
<accession>A0ABS4P3S3</accession>
<dbReference type="RefSeq" id="WP_017802720.1">
    <property type="nucleotide sequence ID" value="NZ_JAGGMQ010000001.1"/>
</dbReference>
<sequence>MNKLIKALLALAILGFALYLYMDNRKVNIVDAHHNQYTAEILVNTLPVSDSASIQWWQKNQSEIYAKYNISTAESGGPYSVTIYKFGEGYKEEGNEDRLCFDDIPAQKKCIDKKIIMRVVYLRNGNTKFSFENAVYILKADGEISKSAHN</sequence>
<organism evidence="1 2">
    <name type="scientific">Winslowiella toletana</name>
    <dbReference type="NCBI Taxonomy" id="92490"/>
    <lineage>
        <taxon>Bacteria</taxon>
        <taxon>Pseudomonadati</taxon>
        <taxon>Pseudomonadota</taxon>
        <taxon>Gammaproteobacteria</taxon>
        <taxon>Enterobacterales</taxon>
        <taxon>Erwiniaceae</taxon>
        <taxon>Winslowiella</taxon>
    </lineage>
</organism>